<dbReference type="InterPro" id="IPR023996">
    <property type="entry name" value="TonB-dep_OMP_SusC/RagA"/>
</dbReference>
<evidence type="ECO:0000256" key="6">
    <source>
        <dbReference type="ARBA" id="ARBA00023237"/>
    </source>
</evidence>
<comment type="caution">
    <text evidence="10">The sequence shown here is derived from an EMBL/GenBank/DDBJ whole genome shotgun (WGS) entry which is preliminary data.</text>
</comment>
<evidence type="ECO:0000256" key="2">
    <source>
        <dbReference type="ARBA" id="ARBA00022448"/>
    </source>
</evidence>
<dbReference type="InterPro" id="IPR012910">
    <property type="entry name" value="Plug_dom"/>
</dbReference>
<feature type="chain" id="PRO_5012560626" description="TonB-dependent receptor plug domain-containing protein" evidence="8">
    <location>
        <begin position="21"/>
        <end position="1018"/>
    </location>
</feature>
<keyword evidence="11" id="KW-1185">Reference proteome</keyword>
<organism evidence="10 11">
    <name type="scientific">Rubrivirga marina</name>
    <dbReference type="NCBI Taxonomy" id="1196024"/>
    <lineage>
        <taxon>Bacteria</taxon>
        <taxon>Pseudomonadati</taxon>
        <taxon>Rhodothermota</taxon>
        <taxon>Rhodothermia</taxon>
        <taxon>Rhodothermales</taxon>
        <taxon>Rubricoccaceae</taxon>
        <taxon>Rubrivirga</taxon>
    </lineage>
</organism>
<feature type="domain" description="TonB-dependent receptor plug" evidence="9">
    <location>
        <begin position="116"/>
        <end position="236"/>
    </location>
</feature>
<dbReference type="InterPro" id="IPR036942">
    <property type="entry name" value="Beta-barrel_TonB_sf"/>
</dbReference>
<dbReference type="InterPro" id="IPR039426">
    <property type="entry name" value="TonB-dep_rcpt-like"/>
</dbReference>
<keyword evidence="3 7" id="KW-1134">Transmembrane beta strand</keyword>
<gene>
    <name evidence="10" type="ORF">BSZ37_19320</name>
</gene>
<evidence type="ECO:0000256" key="3">
    <source>
        <dbReference type="ARBA" id="ARBA00022452"/>
    </source>
</evidence>
<dbReference type="InterPro" id="IPR037066">
    <property type="entry name" value="Plug_dom_sf"/>
</dbReference>
<dbReference type="RefSeq" id="WP_179299767.1">
    <property type="nucleotide sequence ID" value="NZ_MQWD01000001.1"/>
</dbReference>
<proteinExistence type="inferred from homology"/>
<dbReference type="SUPFAM" id="SSF49464">
    <property type="entry name" value="Carboxypeptidase regulatory domain-like"/>
    <property type="match status" value="1"/>
</dbReference>
<evidence type="ECO:0000256" key="7">
    <source>
        <dbReference type="PROSITE-ProRule" id="PRU01360"/>
    </source>
</evidence>
<dbReference type="InterPro" id="IPR023997">
    <property type="entry name" value="TonB-dep_OMP_SusC/RagA_CS"/>
</dbReference>
<dbReference type="Gene3D" id="2.60.40.1120">
    <property type="entry name" value="Carboxypeptidase-like, regulatory domain"/>
    <property type="match status" value="1"/>
</dbReference>
<name>A0A271J4Z2_9BACT</name>
<dbReference type="NCBIfam" id="TIGR04056">
    <property type="entry name" value="OMP_RagA_SusC"/>
    <property type="match status" value="1"/>
</dbReference>
<dbReference type="Gene3D" id="2.40.170.20">
    <property type="entry name" value="TonB-dependent receptor, beta-barrel domain"/>
    <property type="match status" value="1"/>
</dbReference>
<dbReference type="NCBIfam" id="TIGR04057">
    <property type="entry name" value="SusC_RagA_signa"/>
    <property type="match status" value="1"/>
</dbReference>
<accession>A0A271J4Z2</accession>
<evidence type="ECO:0000256" key="1">
    <source>
        <dbReference type="ARBA" id="ARBA00004571"/>
    </source>
</evidence>
<feature type="signal peptide" evidence="8">
    <location>
        <begin position="1"/>
        <end position="20"/>
    </location>
</feature>
<dbReference type="Gene3D" id="2.170.130.10">
    <property type="entry name" value="TonB-dependent receptor, plug domain"/>
    <property type="match status" value="1"/>
</dbReference>
<comment type="similarity">
    <text evidence="7">Belongs to the TonB-dependent receptor family.</text>
</comment>
<evidence type="ECO:0000259" key="9">
    <source>
        <dbReference type="Pfam" id="PF07715"/>
    </source>
</evidence>
<keyword evidence="2 7" id="KW-0813">Transport</keyword>
<evidence type="ECO:0000256" key="4">
    <source>
        <dbReference type="ARBA" id="ARBA00022692"/>
    </source>
</evidence>
<dbReference type="EMBL" id="MQWD01000001">
    <property type="protein sequence ID" value="PAP78420.1"/>
    <property type="molecule type" value="Genomic_DNA"/>
</dbReference>
<keyword evidence="4 7" id="KW-0812">Transmembrane</keyword>
<dbReference type="Pfam" id="PF13715">
    <property type="entry name" value="CarbopepD_reg_2"/>
    <property type="match status" value="1"/>
</dbReference>
<dbReference type="GO" id="GO:0009279">
    <property type="term" value="C:cell outer membrane"/>
    <property type="evidence" value="ECO:0007669"/>
    <property type="project" value="UniProtKB-SubCell"/>
</dbReference>
<dbReference type="Proteomes" id="UP000216339">
    <property type="component" value="Unassembled WGS sequence"/>
</dbReference>
<dbReference type="InterPro" id="IPR008969">
    <property type="entry name" value="CarboxyPept-like_regulatory"/>
</dbReference>
<evidence type="ECO:0000256" key="8">
    <source>
        <dbReference type="SAM" id="SignalP"/>
    </source>
</evidence>
<protein>
    <recommendedName>
        <fullName evidence="9">TonB-dependent receptor plug domain-containing protein</fullName>
    </recommendedName>
</protein>
<evidence type="ECO:0000313" key="11">
    <source>
        <dbReference type="Proteomes" id="UP000216339"/>
    </source>
</evidence>
<dbReference type="Pfam" id="PF07715">
    <property type="entry name" value="Plug"/>
    <property type="match status" value="1"/>
</dbReference>
<reference evidence="10 11" key="1">
    <citation type="submission" date="2016-11" db="EMBL/GenBank/DDBJ databases">
        <title>Study of marine rhodopsin-containing bacteria.</title>
        <authorList>
            <person name="Yoshizawa S."/>
            <person name="Kumagai Y."/>
            <person name="Kogure K."/>
        </authorList>
    </citation>
    <scope>NUCLEOTIDE SEQUENCE [LARGE SCALE GENOMIC DNA]</scope>
    <source>
        <strain evidence="10 11">SAORIC-28</strain>
    </source>
</reference>
<dbReference type="SUPFAM" id="SSF56935">
    <property type="entry name" value="Porins"/>
    <property type="match status" value="1"/>
</dbReference>
<evidence type="ECO:0000313" key="10">
    <source>
        <dbReference type="EMBL" id="PAP78420.1"/>
    </source>
</evidence>
<comment type="subcellular location">
    <subcellularLocation>
        <location evidence="1 7">Cell outer membrane</location>
        <topology evidence="1 7">Multi-pass membrane protein</topology>
    </subcellularLocation>
</comment>
<keyword evidence="6 7" id="KW-0998">Cell outer membrane</keyword>
<keyword evidence="8" id="KW-0732">Signal</keyword>
<keyword evidence="5 7" id="KW-0472">Membrane</keyword>
<evidence type="ECO:0000256" key="5">
    <source>
        <dbReference type="ARBA" id="ARBA00023136"/>
    </source>
</evidence>
<sequence length="1018" mass="108977">MKRSTLLALLLPLFSTAAWGQQHTVTGTVTSAEDGSPLPGVNVVLLGTTTGTATDAEGAYTLGVPTDEGVLVFSFIGYELQEVEIGGRSEIDVALEPSSQLIDDVVVIGYGEETRRNLASATTSVSAAELQNIPVAGVDAALQGKTSGVQVLQNSGTPGGGISVRIRGHASIDASNQPLYVVDGVPMISEDVSQFGFGGQDLTAVTNLSPSDIESVDILKDAAATAIYGSRGANGVVMITTKRGRATRSTITLDSYVGTQNVVRELELANAQEYVAFMNEAARNDNPNAGDPFGDPSAVTTDTDWQGEVFRTAPIQSHSLAIRGGDERTRYYLSGSYFDQQGVVIGSGYERANARLNFDFNATNRLYLKSSLTLSREANNRIENDNTIRGVLTNAIANPPDVPVRNPDGTFTGTADGLAYPNGVAIGTLNTGEALTYRAIGNLTAEYSLLPGLRLNARAGADVLNLREDEYRSPLIGGDYAESVNGISQSAFTFSTRYTAEGFATYSSTFGDAHDASVTGGASVELNDTEDNYLRAVNFANDYFKSVGDAAEVEDYSGGFSTHNLVSFFSRGSYIYDGRYILTANVRADGSSRFGRENRYGVFPAVALAWQAAEEPFLERYVGAGRVLSDLKLRVSYGLTGNQEIGNYTWRDAWTSTTYGSQPAIWPVQLENPGLTWETTRQWDVGVDLGLFGDRVTLTADYWDKHTSDLLYFRPVTYTTGFAGISSNIGAVDNRGFEFLLKTTNVRSSRPRGLRWETSLNLSHYTNNVAELYSDEFISTGWRSVNRAVEGYPLGAFFMLKFLGVDPATGNALYDNFDGGGVCLAAGTRTDDEAAVFCDGDDVQFVGSPHPDLTGGLTNTLAFGGFDLNVFALFSVGNEIFNATRAFADDGGASLDNKLAATMDRWQQPGDVTDVPRASRRGGSGAGAISSRFVEDGSFLRLKTVTLGYSVPEALAARVSARSLRIYASAQNVLTVTNYSGLDPESNMNGSGSNVALGTEFYTFPQPRTFTVGLTLGL</sequence>
<dbReference type="AlphaFoldDB" id="A0A271J4Z2"/>
<dbReference type="PROSITE" id="PS52016">
    <property type="entry name" value="TONB_DEPENDENT_REC_3"/>
    <property type="match status" value="1"/>
</dbReference>